<keyword evidence="3" id="KW-1185">Reference proteome</keyword>
<proteinExistence type="predicted"/>
<evidence type="ECO:0000313" key="2">
    <source>
        <dbReference type="EMBL" id="PSW06871.1"/>
    </source>
</evidence>
<dbReference type="AlphaFoldDB" id="A0A2T3N3C9"/>
<dbReference type="PROSITE" id="PS51186">
    <property type="entry name" value="GNAT"/>
    <property type="match status" value="1"/>
</dbReference>
<keyword evidence="2" id="KW-0808">Transferase</keyword>
<evidence type="ECO:0000313" key="3">
    <source>
        <dbReference type="Proteomes" id="UP000240904"/>
    </source>
</evidence>
<sequence>MIEEVTVSDIPEIIVQIDNSIKTCIDVPQAIADDLVKHCADNVLWWKDHKQSAAHFLYRIDDRIVGVVLVKDHWNLANLFVEPDYHARGIGKELVLKALSACKSRSAKGRVKLSSSSHAVGFYHRVGFEQIGEAKPLPGGCIPFEYRF</sequence>
<organism evidence="2 3">
    <name type="scientific">Photobacterium lipolyticum</name>
    <dbReference type="NCBI Taxonomy" id="266810"/>
    <lineage>
        <taxon>Bacteria</taxon>
        <taxon>Pseudomonadati</taxon>
        <taxon>Pseudomonadota</taxon>
        <taxon>Gammaproteobacteria</taxon>
        <taxon>Vibrionales</taxon>
        <taxon>Vibrionaceae</taxon>
        <taxon>Photobacterium</taxon>
    </lineage>
</organism>
<protein>
    <submittedName>
        <fullName evidence="2">GNAT family N-acetyltransferase</fullName>
    </submittedName>
</protein>
<gene>
    <name evidence="2" type="ORF">C9I89_04970</name>
</gene>
<comment type="caution">
    <text evidence="2">The sequence shown here is derived from an EMBL/GenBank/DDBJ whole genome shotgun (WGS) entry which is preliminary data.</text>
</comment>
<reference evidence="2 3" key="1">
    <citation type="submission" date="2018-03" db="EMBL/GenBank/DDBJ databases">
        <title>Whole genome sequencing of Histamine producing bacteria.</title>
        <authorList>
            <person name="Butler K."/>
        </authorList>
    </citation>
    <scope>NUCLEOTIDE SEQUENCE [LARGE SCALE GENOMIC DNA]</scope>
    <source>
        <strain evidence="2 3">DSM 16190</strain>
    </source>
</reference>
<dbReference type="SUPFAM" id="SSF55729">
    <property type="entry name" value="Acyl-CoA N-acyltransferases (Nat)"/>
    <property type="match status" value="1"/>
</dbReference>
<dbReference type="Gene3D" id="3.40.630.30">
    <property type="match status" value="1"/>
</dbReference>
<dbReference type="Pfam" id="PF13673">
    <property type="entry name" value="Acetyltransf_10"/>
    <property type="match status" value="1"/>
</dbReference>
<dbReference type="CDD" id="cd04301">
    <property type="entry name" value="NAT_SF"/>
    <property type="match status" value="1"/>
</dbReference>
<dbReference type="InterPro" id="IPR000182">
    <property type="entry name" value="GNAT_dom"/>
</dbReference>
<dbReference type="OrthoDB" id="9789605at2"/>
<dbReference type="RefSeq" id="WP_107282234.1">
    <property type="nucleotide sequence ID" value="NZ_PYMC01000002.1"/>
</dbReference>
<name>A0A2T3N3C9_9GAMM</name>
<dbReference type="Proteomes" id="UP000240904">
    <property type="component" value="Unassembled WGS sequence"/>
</dbReference>
<feature type="domain" description="N-acetyltransferase" evidence="1">
    <location>
        <begin position="1"/>
        <end position="148"/>
    </location>
</feature>
<accession>A0A2T3N3C9</accession>
<evidence type="ECO:0000259" key="1">
    <source>
        <dbReference type="PROSITE" id="PS51186"/>
    </source>
</evidence>
<dbReference type="EMBL" id="PYMC01000002">
    <property type="protein sequence ID" value="PSW06871.1"/>
    <property type="molecule type" value="Genomic_DNA"/>
</dbReference>
<dbReference type="GO" id="GO:0016747">
    <property type="term" value="F:acyltransferase activity, transferring groups other than amino-acyl groups"/>
    <property type="evidence" value="ECO:0007669"/>
    <property type="project" value="InterPro"/>
</dbReference>
<dbReference type="InterPro" id="IPR016181">
    <property type="entry name" value="Acyl_CoA_acyltransferase"/>
</dbReference>